<comment type="caution">
    <text evidence="1">The sequence shown here is derived from an EMBL/GenBank/DDBJ whole genome shotgun (WGS) entry which is preliminary data.</text>
</comment>
<reference evidence="1" key="1">
    <citation type="submission" date="2022-06" db="EMBL/GenBank/DDBJ databases">
        <authorList>
            <consortium name="SYNGENTA / RWTH Aachen University"/>
        </authorList>
    </citation>
    <scope>NUCLEOTIDE SEQUENCE</scope>
</reference>
<gene>
    <name evidence="1" type="ORF">PPACK8108_LOCUS12687</name>
</gene>
<sequence length="350" mass="39345">MTRAREASTREMFPISELFIKKSSNCRKKTQAKKQKNGCIADESGFVYRPPSHHSYSTGQSTGSQSSAVDHSSCYLPSQFLAINQSLSNPQSETLTPYFAAVPLSAKRNERSALTSSCGSSSYNKCVNSTPITSPANLAIEMGRKNMLHKKWKPRQGSEGIIMGSNVLVDGSKKRKKTINYPEASKRLRKPLLESQIYYHNRREIVPVEENLFSLGGHDYLPPLSKQIQGAINWKKKVTGEARDNALSARVCQHVATLFGKDLDTKKQIYPSPATRSERRLWRNDFDNISDDDELSSHSNEDIKGHNPLFPYPGGPGFQGASFQTLSIMWRVKNKIYQALVNHVKYLRGW</sequence>
<dbReference type="Proteomes" id="UP001153365">
    <property type="component" value="Unassembled WGS sequence"/>
</dbReference>
<evidence type="ECO:0000313" key="1">
    <source>
        <dbReference type="EMBL" id="CAH7677522.1"/>
    </source>
</evidence>
<dbReference type="AlphaFoldDB" id="A0AAV0B3N2"/>
<organism evidence="1 2">
    <name type="scientific">Phakopsora pachyrhizi</name>
    <name type="common">Asian soybean rust disease fungus</name>
    <dbReference type="NCBI Taxonomy" id="170000"/>
    <lineage>
        <taxon>Eukaryota</taxon>
        <taxon>Fungi</taxon>
        <taxon>Dikarya</taxon>
        <taxon>Basidiomycota</taxon>
        <taxon>Pucciniomycotina</taxon>
        <taxon>Pucciniomycetes</taxon>
        <taxon>Pucciniales</taxon>
        <taxon>Phakopsoraceae</taxon>
        <taxon>Phakopsora</taxon>
    </lineage>
</organism>
<keyword evidence="2" id="KW-1185">Reference proteome</keyword>
<proteinExistence type="predicted"/>
<accession>A0AAV0B3N2</accession>
<dbReference type="EMBL" id="CALTRL010003082">
    <property type="protein sequence ID" value="CAH7677522.1"/>
    <property type="molecule type" value="Genomic_DNA"/>
</dbReference>
<name>A0AAV0B3N2_PHAPC</name>
<protein>
    <submittedName>
        <fullName evidence="1">Uncharacterized protein</fullName>
    </submittedName>
</protein>
<evidence type="ECO:0000313" key="2">
    <source>
        <dbReference type="Proteomes" id="UP001153365"/>
    </source>
</evidence>